<gene>
    <name evidence="2" type="ORF">A3A87_00105</name>
</gene>
<dbReference type="STRING" id="1817768.A3A87_00105"/>
<protein>
    <submittedName>
        <fullName evidence="2">Uncharacterized protein</fullName>
    </submittedName>
</protein>
<keyword evidence="1" id="KW-1133">Transmembrane helix</keyword>
<accession>A0A1F6U128</accession>
<feature type="transmembrane region" description="Helical" evidence="1">
    <location>
        <begin position="7"/>
        <end position="26"/>
    </location>
</feature>
<evidence type="ECO:0000313" key="2">
    <source>
        <dbReference type="EMBL" id="OGI51076.1"/>
    </source>
</evidence>
<dbReference type="EMBL" id="MFTC01000052">
    <property type="protein sequence ID" value="OGI51076.1"/>
    <property type="molecule type" value="Genomic_DNA"/>
</dbReference>
<keyword evidence="1" id="KW-0472">Membrane</keyword>
<dbReference type="AlphaFoldDB" id="A0A1F6U128"/>
<name>A0A1F6U128_9PROT</name>
<evidence type="ECO:0000313" key="3">
    <source>
        <dbReference type="Proteomes" id="UP000179037"/>
    </source>
</evidence>
<dbReference type="Proteomes" id="UP000179037">
    <property type="component" value="Unassembled WGS sequence"/>
</dbReference>
<evidence type="ECO:0000256" key="1">
    <source>
        <dbReference type="SAM" id="Phobius"/>
    </source>
</evidence>
<organism evidence="2 3">
    <name type="scientific">Candidatus Muproteobacteria bacterium RIFCSPLOWO2_01_FULL_60_18</name>
    <dbReference type="NCBI Taxonomy" id="1817768"/>
    <lineage>
        <taxon>Bacteria</taxon>
        <taxon>Pseudomonadati</taxon>
        <taxon>Pseudomonadota</taxon>
        <taxon>Candidatus Muproteobacteria</taxon>
    </lineage>
</organism>
<reference evidence="2 3" key="1">
    <citation type="journal article" date="2016" name="Nat. Commun.">
        <title>Thousands of microbial genomes shed light on interconnected biogeochemical processes in an aquifer system.</title>
        <authorList>
            <person name="Anantharaman K."/>
            <person name="Brown C.T."/>
            <person name="Hug L.A."/>
            <person name="Sharon I."/>
            <person name="Castelle C.J."/>
            <person name="Probst A.J."/>
            <person name="Thomas B.C."/>
            <person name="Singh A."/>
            <person name="Wilkins M.J."/>
            <person name="Karaoz U."/>
            <person name="Brodie E.L."/>
            <person name="Williams K.H."/>
            <person name="Hubbard S.S."/>
            <person name="Banfield J.F."/>
        </authorList>
    </citation>
    <scope>NUCLEOTIDE SEQUENCE [LARGE SCALE GENOMIC DNA]</scope>
</reference>
<keyword evidence="1" id="KW-0812">Transmembrane</keyword>
<comment type="caution">
    <text evidence="2">The sequence shown here is derived from an EMBL/GenBank/DDBJ whole genome shotgun (WGS) entry which is preliminary data.</text>
</comment>
<proteinExistence type="predicted"/>
<sequence length="287" mass="30932">MPLKKKVGILLGIGVAAAIIFGPLWWRPAVPCVAGDLTARAQAQVPDNLKEIYLDAWNMQFGLGSAAIGGWQGLGDAIAVGGLAWVRTTRADSPKYFATVSNRYFQSNGFVYIPLEREHESSFRLEQVAPLAQLWESLAKKYPQGVMFSGYVRLAPLRIIAIARPAIDGRAVLKNAPSYYTRPMESAQEAWAYVVGIATAKSTISRTNRAWLSSLLAARPDRAGNGVGLAHALWLKSAPADVQSPPARANVNAVGQLVADQTTLMEGELKLYPVTRASGCGDVARAR</sequence>